<sequence length="249" mass="27455">MPITNTFQSMTKWFSGIVEVVSRCKEYFYSPVLASICGYAVGSFMVVLKKVLLAAFTCSMALGGSIIGLIAGSIRGRSRENGFLDCAGKGALLGAIAAIELVTYAVNGEPLPEEVPTLSSFFNPDVIIEWMCSAASRAYDMHFQMNISSETIYGEVSDINGIGGVKGMPQSCIQNLPFQEYNSNKLFKLYSKISCSICLQDFEDGELVRILPKCGHLFHVECIDKWLIRQGSCPMCRTYVPNDDHNIEY</sequence>
<evidence type="ECO:0000313" key="6">
    <source>
        <dbReference type="EMBL" id="KAE9606354.1"/>
    </source>
</evidence>
<gene>
    <name evidence="6" type="ORF">Lalb_Chr10g0106981</name>
</gene>
<dbReference type="Gene3D" id="3.30.40.10">
    <property type="entry name" value="Zinc/RING finger domain, C3HC4 (zinc finger)"/>
    <property type="match status" value="1"/>
</dbReference>
<keyword evidence="7" id="KW-1185">Reference proteome</keyword>
<dbReference type="CDD" id="cd16461">
    <property type="entry name" value="RING-H2_EL5-like"/>
    <property type="match status" value="1"/>
</dbReference>
<dbReference type="PANTHER" id="PTHR46151">
    <property type="entry name" value="NEP1-INTERACTING PROTEIN-LIKE 2"/>
    <property type="match status" value="1"/>
</dbReference>
<dbReference type="PROSITE" id="PS50089">
    <property type="entry name" value="ZF_RING_2"/>
    <property type="match status" value="1"/>
</dbReference>
<evidence type="ECO:0000256" key="5">
    <source>
        <dbReference type="ARBA" id="ARBA00023136"/>
    </source>
</evidence>
<dbReference type="InterPro" id="IPR013083">
    <property type="entry name" value="Znf_RING/FYVE/PHD"/>
</dbReference>
<dbReference type="SUPFAM" id="SSF57850">
    <property type="entry name" value="RING/U-box"/>
    <property type="match status" value="1"/>
</dbReference>
<evidence type="ECO:0000256" key="4">
    <source>
        <dbReference type="ARBA" id="ARBA00022833"/>
    </source>
</evidence>
<dbReference type="GO" id="GO:0016020">
    <property type="term" value="C:membrane"/>
    <property type="evidence" value="ECO:0007669"/>
    <property type="project" value="UniProtKB-SubCell"/>
</dbReference>
<dbReference type="PANTHER" id="PTHR46151:SF12">
    <property type="entry name" value="RING_U-BOX SUPERFAMILY PROTEIN"/>
    <property type="match status" value="1"/>
</dbReference>
<evidence type="ECO:0000256" key="1">
    <source>
        <dbReference type="ARBA" id="ARBA00004370"/>
    </source>
</evidence>
<dbReference type="OrthoDB" id="8062037at2759"/>
<dbReference type="Proteomes" id="UP000447434">
    <property type="component" value="Chromosome 10"/>
</dbReference>
<keyword evidence="2" id="KW-0479">Metal-binding</keyword>
<protein>
    <submittedName>
        <fullName evidence="6">Putative transcription factor C2H2 family</fullName>
    </submittedName>
</protein>
<accession>A0A6A4PYJ9</accession>
<reference evidence="7" key="1">
    <citation type="journal article" date="2020" name="Nat. Commun.">
        <title>Genome sequence of the cluster root forming white lupin.</title>
        <authorList>
            <person name="Hufnagel B."/>
            <person name="Marques A."/>
            <person name="Soriano A."/>
            <person name="Marques L."/>
            <person name="Divol F."/>
            <person name="Doumas P."/>
            <person name="Sallet E."/>
            <person name="Mancinotti D."/>
            <person name="Carrere S."/>
            <person name="Marande W."/>
            <person name="Arribat S."/>
            <person name="Keller J."/>
            <person name="Huneau C."/>
            <person name="Blein T."/>
            <person name="Aime D."/>
            <person name="Laguerre M."/>
            <person name="Taylor J."/>
            <person name="Schubert V."/>
            <person name="Nelson M."/>
            <person name="Geu-Flores F."/>
            <person name="Crespi M."/>
            <person name="Gallardo-Guerrero K."/>
            <person name="Delaux P.-M."/>
            <person name="Salse J."/>
            <person name="Berges H."/>
            <person name="Guyot R."/>
            <person name="Gouzy J."/>
            <person name="Peret B."/>
        </authorList>
    </citation>
    <scope>NUCLEOTIDE SEQUENCE [LARGE SCALE GENOMIC DNA]</scope>
    <source>
        <strain evidence="7">cv. Amiga</strain>
    </source>
</reference>
<keyword evidence="3" id="KW-0863">Zinc-finger</keyword>
<dbReference type="GO" id="GO:0008270">
    <property type="term" value="F:zinc ion binding"/>
    <property type="evidence" value="ECO:0007669"/>
    <property type="project" value="UniProtKB-KW"/>
</dbReference>
<proteinExistence type="predicted"/>
<evidence type="ECO:0000256" key="3">
    <source>
        <dbReference type="ARBA" id="ARBA00022771"/>
    </source>
</evidence>
<keyword evidence="4" id="KW-0862">Zinc</keyword>
<dbReference type="EMBL" id="WOCE01000010">
    <property type="protein sequence ID" value="KAE9606354.1"/>
    <property type="molecule type" value="Genomic_DNA"/>
</dbReference>
<keyword evidence="5" id="KW-0472">Membrane</keyword>
<comment type="caution">
    <text evidence="6">The sequence shown here is derived from an EMBL/GenBank/DDBJ whole genome shotgun (WGS) entry which is preliminary data.</text>
</comment>
<dbReference type="InterPro" id="IPR001841">
    <property type="entry name" value="Znf_RING"/>
</dbReference>
<name>A0A6A4PYJ9_LUPAL</name>
<organism evidence="6 7">
    <name type="scientific">Lupinus albus</name>
    <name type="common">White lupine</name>
    <name type="synonym">Lupinus termis</name>
    <dbReference type="NCBI Taxonomy" id="3870"/>
    <lineage>
        <taxon>Eukaryota</taxon>
        <taxon>Viridiplantae</taxon>
        <taxon>Streptophyta</taxon>
        <taxon>Embryophyta</taxon>
        <taxon>Tracheophyta</taxon>
        <taxon>Spermatophyta</taxon>
        <taxon>Magnoliopsida</taxon>
        <taxon>eudicotyledons</taxon>
        <taxon>Gunneridae</taxon>
        <taxon>Pentapetalae</taxon>
        <taxon>rosids</taxon>
        <taxon>fabids</taxon>
        <taxon>Fabales</taxon>
        <taxon>Fabaceae</taxon>
        <taxon>Papilionoideae</taxon>
        <taxon>50 kb inversion clade</taxon>
        <taxon>genistoids sensu lato</taxon>
        <taxon>core genistoids</taxon>
        <taxon>Genisteae</taxon>
        <taxon>Lupinus</taxon>
    </lineage>
</organism>
<dbReference type="SMART" id="SM00184">
    <property type="entry name" value="RING"/>
    <property type="match status" value="1"/>
</dbReference>
<evidence type="ECO:0000313" key="7">
    <source>
        <dbReference type="Proteomes" id="UP000447434"/>
    </source>
</evidence>
<dbReference type="Pfam" id="PF13639">
    <property type="entry name" value="zf-RING_2"/>
    <property type="match status" value="1"/>
</dbReference>
<comment type="subcellular location">
    <subcellularLocation>
        <location evidence="1">Membrane</location>
    </subcellularLocation>
</comment>
<evidence type="ECO:0000256" key="2">
    <source>
        <dbReference type="ARBA" id="ARBA00022723"/>
    </source>
</evidence>
<dbReference type="AlphaFoldDB" id="A0A6A4PYJ9"/>